<evidence type="ECO:0000259" key="2">
    <source>
        <dbReference type="Pfam" id="PF25397"/>
    </source>
</evidence>
<evidence type="ECO:0000256" key="1">
    <source>
        <dbReference type="SAM" id="MobiDB-lite"/>
    </source>
</evidence>
<gene>
    <name evidence="3" type="ORF">Bathy02g05070</name>
</gene>
<dbReference type="PANTHER" id="PTHR38389:SF1">
    <property type="entry name" value="DNA-DIRECTED RNA POLYMERASE SUBUNIT BETA"/>
    <property type="match status" value="1"/>
</dbReference>
<dbReference type="PANTHER" id="PTHR38389">
    <property type="entry name" value="DNA-DIRECTED RNA POLYMERASE SUBUNIT BETA"/>
    <property type="match status" value="1"/>
</dbReference>
<dbReference type="InterPro" id="IPR057209">
    <property type="entry name" value="DUF7887"/>
</dbReference>
<dbReference type="Proteomes" id="UP000198341">
    <property type="component" value="Chromosome 2"/>
</dbReference>
<protein>
    <recommendedName>
        <fullName evidence="2">DUF7887 domain-containing protein</fullName>
    </recommendedName>
</protein>
<dbReference type="OrthoDB" id="1937164at2759"/>
<organism evidence="3 4">
    <name type="scientific">Bathycoccus prasinos</name>
    <dbReference type="NCBI Taxonomy" id="41875"/>
    <lineage>
        <taxon>Eukaryota</taxon>
        <taxon>Viridiplantae</taxon>
        <taxon>Chlorophyta</taxon>
        <taxon>Mamiellophyceae</taxon>
        <taxon>Mamiellales</taxon>
        <taxon>Bathycoccaceae</taxon>
        <taxon>Bathycoccus</taxon>
    </lineage>
</organism>
<feature type="region of interest" description="Disordered" evidence="1">
    <location>
        <begin position="1"/>
        <end position="20"/>
    </location>
</feature>
<accession>K8EBE4</accession>
<dbReference type="RefSeq" id="XP_007514894.1">
    <property type="nucleotide sequence ID" value="XM_007514832.1"/>
</dbReference>
<keyword evidence="4" id="KW-1185">Reference proteome</keyword>
<reference evidence="3 4" key="1">
    <citation type="submission" date="2011-10" db="EMBL/GenBank/DDBJ databases">
        <authorList>
            <person name="Genoscope - CEA"/>
        </authorList>
    </citation>
    <scope>NUCLEOTIDE SEQUENCE [LARGE SCALE GENOMIC DNA]</scope>
    <source>
        <strain evidence="3 4">RCC 1105</strain>
    </source>
</reference>
<dbReference type="EMBL" id="FO082277">
    <property type="protein sequence ID" value="CCO15134.1"/>
    <property type="molecule type" value="Genomic_DNA"/>
</dbReference>
<feature type="domain" description="DUF7887" evidence="2">
    <location>
        <begin position="61"/>
        <end position="104"/>
    </location>
</feature>
<name>K8EBE4_9CHLO</name>
<dbReference type="GeneID" id="19017620"/>
<feature type="compositionally biased region" description="Low complexity" evidence="1">
    <location>
        <begin position="1"/>
        <end position="14"/>
    </location>
</feature>
<dbReference type="Pfam" id="PF25397">
    <property type="entry name" value="DUF7887"/>
    <property type="match status" value="1"/>
</dbReference>
<dbReference type="KEGG" id="bpg:Bathy02g05070"/>
<sequence length="153" mass="16584">MSRSSFNSAPSSFSRGGGKKRCLRRRTVVASVEDNTNNGDESSLVNTAHAITSSTPYALLEGVVVLAILALLDCGWSGDWSRIGAVTQENEAQARWLCVNVVFPAHCVTALVTYSVEDSEEDKVKNGFKSFLVGGLTMIKALAEREKRKASER</sequence>
<dbReference type="AlphaFoldDB" id="K8EBE4"/>
<evidence type="ECO:0000313" key="3">
    <source>
        <dbReference type="EMBL" id="CCO15134.1"/>
    </source>
</evidence>
<proteinExistence type="predicted"/>
<evidence type="ECO:0000313" key="4">
    <source>
        <dbReference type="Proteomes" id="UP000198341"/>
    </source>
</evidence>